<dbReference type="EMBL" id="KB320486">
    <property type="protein sequence ID" value="ELW70667.1"/>
    <property type="molecule type" value="Genomic_DNA"/>
</dbReference>
<dbReference type="GO" id="GO:0003676">
    <property type="term" value="F:nucleic acid binding"/>
    <property type="evidence" value="ECO:0007669"/>
    <property type="project" value="InterPro"/>
</dbReference>
<keyword evidence="1" id="KW-0175">Coiled coil</keyword>
<feature type="region of interest" description="Disordered" evidence="2">
    <location>
        <begin position="202"/>
        <end position="239"/>
    </location>
</feature>
<dbReference type="SUPFAM" id="SSF57667">
    <property type="entry name" value="beta-beta-alpha zinc fingers"/>
    <property type="match status" value="1"/>
</dbReference>
<evidence type="ECO:0000259" key="3">
    <source>
        <dbReference type="SMART" id="SM00451"/>
    </source>
</evidence>
<gene>
    <name evidence="4" type="ORF">TREES_T100016692</name>
</gene>
<dbReference type="GO" id="GO:0008270">
    <property type="term" value="F:zinc ion binding"/>
    <property type="evidence" value="ECO:0007669"/>
    <property type="project" value="InterPro"/>
</dbReference>
<sequence length="492" mass="57277">MAEVLAKKEELADRLEKANEEAIASAIAEEEQLTREIEAEENNDINIETDNDSDFSASMGSGSVSFCGMSMDWNDVLADYEARESWRQNTSWGDIVEEEPARPPGHGIHMHEKLSSPSRKRTIAESKKKHEEKQMKAQQLREKLREEKTLKLQKLLERASMGSGSVSFCGMSMDWNDVLADYEARESWRQNTSWGDIVEEEPARPPGHGIHMHEKLSSPSRKRTIAESKKKHEEKQMKAQQLREKLREEKTLKLQKLLERVNEIAFINTLEAQNKRHDVLSKLKEYEQRLNELQEERQRRQEEKQARDEAVQERKRALEAERQARVEELLMKRREQEARIEQQRQEKEKAREDAARERARSLVHSWSRHDESIRRHMEQIEQRKEKAAELSSGRHANTDYAPKLTPYERKKQCSLCNVPISSEVYLFSHIKGKKHQQVVRENSSIQGRELSDEEVVLSDPQVQPGYGSCYRLTDVDSYVSDVDSYADVDTIN</sequence>
<feature type="region of interest" description="Disordered" evidence="2">
    <location>
        <begin position="100"/>
        <end position="120"/>
    </location>
</feature>
<feature type="coiled-coil region" evidence="1">
    <location>
        <begin position="123"/>
        <end position="150"/>
    </location>
</feature>
<protein>
    <submittedName>
        <fullName evidence="4">S phase cyclin A-associated protein in the endoplasmic reticulum</fullName>
    </submittedName>
</protein>
<dbReference type="STRING" id="246437.L9LAA0"/>
<feature type="region of interest" description="Disordered" evidence="2">
    <location>
        <begin position="29"/>
        <end position="56"/>
    </location>
</feature>
<evidence type="ECO:0000256" key="2">
    <source>
        <dbReference type="SAM" id="MobiDB-lite"/>
    </source>
</evidence>
<feature type="compositionally biased region" description="Acidic residues" evidence="2">
    <location>
        <begin position="38"/>
        <end position="53"/>
    </location>
</feature>
<accession>L9LAA0</accession>
<dbReference type="Pfam" id="PF12874">
    <property type="entry name" value="zf-met"/>
    <property type="match status" value="1"/>
</dbReference>
<dbReference type="AlphaFoldDB" id="L9LAA0"/>
<dbReference type="PANTHER" id="PTHR31434">
    <property type="entry name" value="S PHASE CYCLIN A-ASSOCIATED PROTEIN IN THE ENDOPLASMIC RETICULUM"/>
    <property type="match status" value="1"/>
</dbReference>
<dbReference type="InParanoid" id="L9LAA0"/>
<evidence type="ECO:0000256" key="1">
    <source>
        <dbReference type="SAM" id="Coils"/>
    </source>
</evidence>
<reference evidence="5" key="1">
    <citation type="submission" date="2012-07" db="EMBL/GenBank/DDBJ databases">
        <title>Genome of the Chinese tree shrew, a rising model animal genetically related to primates.</title>
        <authorList>
            <person name="Zhang G."/>
            <person name="Fan Y."/>
            <person name="Yao Y."/>
            <person name="Huang Z."/>
        </authorList>
    </citation>
    <scope>NUCLEOTIDE SEQUENCE [LARGE SCALE GENOMIC DNA]</scope>
</reference>
<dbReference type="Proteomes" id="UP000011518">
    <property type="component" value="Unassembled WGS sequence"/>
</dbReference>
<dbReference type="SMART" id="SM00451">
    <property type="entry name" value="ZnF_U1"/>
    <property type="match status" value="1"/>
</dbReference>
<keyword evidence="5" id="KW-1185">Reference proteome</keyword>
<proteinExistence type="predicted"/>
<evidence type="ECO:0000313" key="4">
    <source>
        <dbReference type="EMBL" id="ELW70667.1"/>
    </source>
</evidence>
<dbReference type="Gene3D" id="3.30.160.60">
    <property type="entry name" value="Classic Zinc Finger"/>
    <property type="match status" value="1"/>
</dbReference>
<dbReference type="FunFam" id="3.30.160.60:FF:000680">
    <property type="entry name" value="S phase cyclin A-associated protein in the endoplasmic reticulum"/>
    <property type="match status" value="1"/>
</dbReference>
<dbReference type="PANTHER" id="PTHR31434:SF2">
    <property type="entry name" value="S PHASE CYCLIN A-ASSOCIATED PROTEIN IN THE ENDOPLASMIC RETICULUM"/>
    <property type="match status" value="1"/>
</dbReference>
<organism evidence="4 5">
    <name type="scientific">Tupaia chinensis</name>
    <name type="common">Chinese tree shrew</name>
    <name type="synonym">Tupaia belangeri chinensis</name>
    <dbReference type="NCBI Taxonomy" id="246437"/>
    <lineage>
        <taxon>Eukaryota</taxon>
        <taxon>Metazoa</taxon>
        <taxon>Chordata</taxon>
        <taxon>Craniata</taxon>
        <taxon>Vertebrata</taxon>
        <taxon>Euteleostomi</taxon>
        <taxon>Mammalia</taxon>
        <taxon>Eutheria</taxon>
        <taxon>Euarchontoglires</taxon>
        <taxon>Scandentia</taxon>
        <taxon>Tupaiidae</taxon>
        <taxon>Tupaia</taxon>
    </lineage>
</organism>
<evidence type="ECO:0000313" key="5">
    <source>
        <dbReference type="Proteomes" id="UP000011518"/>
    </source>
</evidence>
<reference evidence="5" key="2">
    <citation type="journal article" date="2013" name="Nat. Commun.">
        <title>Genome of the Chinese tree shrew.</title>
        <authorList>
            <person name="Fan Y."/>
            <person name="Huang Z.Y."/>
            <person name="Cao C.C."/>
            <person name="Chen C.S."/>
            <person name="Chen Y.X."/>
            <person name="Fan D.D."/>
            <person name="He J."/>
            <person name="Hou H.L."/>
            <person name="Hu L."/>
            <person name="Hu X.T."/>
            <person name="Jiang X.T."/>
            <person name="Lai R."/>
            <person name="Lang Y.S."/>
            <person name="Liang B."/>
            <person name="Liao S.G."/>
            <person name="Mu D."/>
            <person name="Ma Y.Y."/>
            <person name="Niu Y.Y."/>
            <person name="Sun X.Q."/>
            <person name="Xia J.Q."/>
            <person name="Xiao J."/>
            <person name="Xiong Z.Q."/>
            <person name="Xu L."/>
            <person name="Yang L."/>
            <person name="Zhang Y."/>
            <person name="Zhao W."/>
            <person name="Zhao X.D."/>
            <person name="Zheng Y.T."/>
            <person name="Zhou J.M."/>
            <person name="Zhu Y.B."/>
            <person name="Zhang G.J."/>
            <person name="Wang J."/>
            <person name="Yao Y.G."/>
        </authorList>
    </citation>
    <scope>NUCLEOTIDE SEQUENCE [LARGE SCALE GENOMIC DNA]</scope>
</reference>
<feature type="coiled-coil region" evidence="1">
    <location>
        <begin position="276"/>
        <end position="360"/>
    </location>
</feature>
<dbReference type="InterPro" id="IPR036236">
    <property type="entry name" value="Znf_C2H2_sf"/>
</dbReference>
<dbReference type="InterPro" id="IPR003604">
    <property type="entry name" value="Matrin/U1-like-C_Znf_C2H2"/>
</dbReference>
<feature type="compositionally biased region" description="Basic and acidic residues" evidence="2">
    <location>
        <begin position="224"/>
        <end position="239"/>
    </location>
</feature>
<feature type="domain" description="U1-type" evidence="3">
    <location>
        <begin position="408"/>
        <end position="442"/>
    </location>
</feature>
<dbReference type="InterPro" id="IPR013087">
    <property type="entry name" value="Znf_C2H2_type"/>
</dbReference>
<name>L9LAA0_TUPCH</name>